<reference evidence="1 2" key="1">
    <citation type="submission" date="2019-12" db="EMBL/GenBank/DDBJ databases">
        <title>Isolation and characterization of three novel carbon monoxide-oxidizing members of Halobacteria from salione crusts and soils.</title>
        <authorList>
            <person name="Myers M.R."/>
            <person name="King G.M."/>
        </authorList>
    </citation>
    <scope>NUCLEOTIDE SEQUENCE [LARGE SCALE GENOMIC DNA]</scope>
    <source>
        <strain evidence="1 2">WSH3</strain>
    </source>
</reference>
<comment type="caution">
    <text evidence="1">The sequence shown here is derived from an EMBL/GenBank/DDBJ whole genome shotgun (WGS) entry which is preliminary data.</text>
</comment>
<dbReference type="PROSITE" id="PS51257">
    <property type="entry name" value="PROKAR_LIPOPROTEIN"/>
    <property type="match status" value="1"/>
</dbReference>
<dbReference type="EMBL" id="WUUT01000008">
    <property type="protein sequence ID" value="MXR53097.1"/>
    <property type="molecule type" value="Genomic_DNA"/>
</dbReference>
<name>A0A6B0T829_9EURY</name>
<proteinExistence type="predicted"/>
<organism evidence="1 2">
    <name type="scientific">Halovenus carboxidivorans</name>
    <dbReference type="NCBI Taxonomy" id="2692199"/>
    <lineage>
        <taxon>Archaea</taxon>
        <taxon>Methanobacteriati</taxon>
        <taxon>Methanobacteriota</taxon>
        <taxon>Stenosarchaea group</taxon>
        <taxon>Halobacteria</taxon>
        <taxon>Halobacteriales</taxon>
        <taxon>Haloarculaceae</taxon>
        <taxon>Halovenus</taxon>
    </lineage>
</organism>
<sequence length="150" mass="16145">MKRRFVLAGLAAHVAITGGCVSAEFGGDEEPPRPTEITGYDYETGVDTSVEMPDGPVITADRERAAVSVKGVAPYGSARCGYLDGHAPSYDADESKLSISVTAEQDRSGERPCEDDMGGDSYRFVVWFDRGVPAVVDAREPFETQATEEF</sequence>
<keyword evidence="2" id="KW-1185">Reference proteome</keyword>
<dbReference type="Proteomes" id="UP000466535">
    <property type="component" value="Unassembled WGS sequence"/>
</dbReference>
<dbReference type="RefSeq" id="WP_159765402.1">
    <property type="nucleotide sequence ID" value="NZ_WUUT01000008.1"/>
</dbReference>
<evidence type="ECO:0008006" key="3">
    <source>
        <dbReference type="Google" id="ProtNLM"/>
    </source>
</evidence>
<dbReference type="AlphaFoldDB" id="A0A6B0T829"/>
<evidence type="ECO:0000313" key="1">
    <source>
        <dbReference type="EMBL" id="MXR53097.1"/>
    </source>
</evidence>
<protein>
    <recommendedName>
        <fullName evidence="3">Lipoprotein</fullName>
    </recommendedName>
</protein>
<evidence type="ECO:0000313" key="2">
    <source>
        <dbReference type="Proteomes" id="UP000466535"/>
    </source>
</evidence>
<gene>
    <name evidence="1" type="ORF">GRX03_15980</name>
</gene>
<accession>A0A6B0T829</accession>